<reference evidence="2" key="1">
    <citation type="journal article" date="2014" name="Int. J. Syst. Evol. Microbiol.">
        <title>Complete genome sequence of Corynebacterium casei LMG S-19264T (=DSM 44701T), isolated from a smear-ripened cheese.</title>
        <authorList>
            <consortium name="US DOE Joint Genome Institute (JGI-PGF)"/>
            <person name="Walter F."/>
            <person name="Albersmeier A."/>
            <person name="Kalinowski J."/>
            <person name="Ruckert C."/>
        </authorList>
    </citation>
    <scope>NUCLEOTIDE SEQUENCE</scope>
    <source>
        <strain evidence="2">CGMCC 1.8984</strain>
    </source>
</reference>
<reference evidence="2" key="2">
    <citation type="submission" date="2020-09" db="EMBL/GenBank/DDBJ databases">
        <authorList>
            <person name="Sun Q."/>
            <person name="Zhou Y."/>
        </authorList>
    </citation>
    <scope>NUCLEOTIDE SEQUENCE</scope>
    <source>
        <strain evidence="2">CGMCC 1.8984</strain>
    </source>
</reference>
<protein>
    <submittedName>
        <fullName evidence="2">Uncharacterized protein</fullName>
    </submittedName>
</protein>
<name>A0A917PJY3_9MICO</name>
<evidence type="ECO:0000256" key="1">
    <source>
        <dbReference type="SAM" id="MobiDB-lite"/>
    </source>
</evidence>
<feature type="region of interest" description="Disordered" evidence="1">
    <location>
        <begin position="1"/>
        <end position="20"/>
    </location>
</feature>
<comment type="caution">
    <text evidence="2">The sequence shown here is derived from an EMBL/GenBank/DDBJ whole genome shotgun (WGS) entry which is preliminary data.</text>
</comment>
<accession>A0A917PJY3</accession>
<sequence>MLRAFPGRGRGQPWADGTGRSIHSFRRASCTPSSRAIARRISGAKSVVIPDLATPGPDAVRYVPDPEAAFR</sequence>
<gene>
    <name evidence="2" type="ORF">GCM10011372_20340</name>
</gene>
<evidence type="ECO:0000313" key="2">
    <source>
        <dbReference type="EMBL" id="GGJ81848.1"/>
    </source>
</evidence>
<keyword evidence="3" id="KW-1185">Reference proteome</keyword>
<proteinExistence type="predicted"/>
<dbReference type="Proteomes" id="UP000636956">
    <property type="component" value="Unassembled WGS sequence"/>
</dbReference>
<organism evidence="2 3">
    <name type="scientific">Agromyces bauzanensis</name>
    <dbReference type="NCBI Taxonomy" id="1308924"/>
    <lineage>
        <taxon>Bacteria</taxon>
        <taxon>Bacillati</taxon>
        <taxon>Actinomycetota</taxon>
        <taxon>Actinomycetes</taxon>
        <taxon>Micrococcales</taxon>
        <taxon>Microbacteriaceae</taxon>
        <taxon>Agromyces</taxon>
    </lineage>
</organism>
<dbReference type="AlphaFoldDB" id="A0A917PJY3"/>
<evidence type="ECO:0000313" key="3">
    <source>
        <dbReference type="Proteomes" id="UP000636956"/>
    </source>
</evidence>
<dbReference type="EMBL" id="BMMD01000010">
    <property type="protein sequence ID" value="GGJ81848.1"/>
    <property type="molecule type" value="Genomic_DNA"/>
</dbReference>